<reference evidence="1 2" key="1">
    <citation type="journal article" date="2016" name="Nat. Commun.">
        <title>Thousands of microbial genomes shed light on interconnected biogeochemical processes in an aquifer system.</title>
        <authorList>
            <person name="Anantharaman K."/>
            <person name="Brown C.T."/>
            <person name="Hug L.A."/>
            <person name="Sharon I."/>
            <person name="Castelle C.J."/>
            <person name="Probst A.J."/>
            <person name="Thomas B.C."/>
            <person name="Singh A."/>
            <person name="Wilkins M.J."/>
            <person name="Karaoz U."/>
            <person name="Brodie E.L."/>
            <person name="Williams K.H."/>
            <person name="Hubbard S.S."/>
            <person name="Banfield J.F."/>
        </authorList>
    </citation>
    <scope>NUCLEOTIDE SEQUENCE [LARGE SCALE GENOMIC DNA]</scope>
</reference>
<evidence type="ECO:0000313" key="1">
    <source>
        <dbReference type="EMBL" id="OGC59750.1"/>
    </source>
</evidence>
<dbReference type="STRING" id="1802627.A3A70_01070"/>
<protein>
    <submittedName>
        <fullName evidence="1">Uncharacterized protein</fullName>
    </submittedName>
</protein>
<evidence type="ECO:0000313" key="2">
    <source>
        <dbReference type="Proteomes" id="UP000178964"/>
    </source>
</evidence>
<accession>A0A1F4VRU2</accession>
<name>A0A1F4VRU2_UNCKA</name>
<dbReference type="EMBL" id="MEVK01000008">
    <property type="protein sequence ID" value="OGC59750.1"/>
    <property type="molecule type" value="Genomic_DNA"/>
</dbReference>
<gene>
    <name evidence="1" type="ORF">A3A70_01070</name>
</gene>
<dbReference type="AlphaFoldDB" id="A0A1F4VRU2"/>
<organism evidence="1 2">
    <name type="scientific">candidate division WWE3 bacterium RIFCSPLOWO2_01_FULL_42_11</name>
    <dbReference type="NCBI Taxonomy" id="1802627"/>
    <lineage>
        <taxon>Bacteria</taxon>
        <taxon>Katanobacteria</taxon>
    </lineage>
</organism>
<dbReference type="Proteomes" id="UP000178964">
    <property type="component" value="Unassembled WGS sequence"/>
</dbReference>
<comment type="caution">
    <text evidence="1">The sequence shown here is derived from an EMBL/GenBank/DDBJ whole genome shotgun (WGS) entry which is preliminary data.</text>
</comment>
<sequence>MKNTFHRETVVRLTMYGQDVPGDLYEMQIPAADIHKPCKPEECVSKVYTPEDADAMVAWLLENGYEEE</sequence>
<proteinExistence type="predicted"/>